<evidence type="ECO:0000259" key="9">
    <source>
        <dbReference type="Pfam" id="PF13231"/>
    </source>
</evidence>
<keyword evidence="4 10" id="KW-0808">Transferase</keyword>
<evidence type="ECO:0000313" key="11">
    <source>
        <dbReference type="Proteomes" id="UP000182761"/>
    </source>
</evidence>
<evidence type="ECO:0000256" key="7">
    <source>
        <dbReference type="ARBA" id="ARBA00023136"/>
    </source>
</evidence>
<comment type="subcellular location">
    <subcellularLocation>
        <location evidence="1">Cell membrane</location>
        <topology evidence="1">Multi-pass membrane protein</topology>
    </subcellularLocation>
</comment>
<evidence type="ECO:0000256" key="8">
    <source>
        <dbReference type="SAM" id="Phobius"/>
    </source>
</evidence>
<keyword evidence="5 8" id="KW-0812">Transmembrane</keyword>
<keyword evidence="11" id="KW-1185">Reference proteome</keyword>
<feature type="domain" description="Glycosyltransferase RgtA/B/C/D-like" evidence="9">
    <location>
        <begin position="50"/>
        <end position="203"/>
    </location>
</feature>
<dbReference type="PANTHER" id="PTHR33908">
    <property type="entry name" value="MANNOSYLTRANSFERASE YKCB-RELATED"/>
    <property type="match status" value="1"/>
</dbReference>
<feature type="transmembrane region" description="Helical" evidence="8">
    <location>
        <begin position="185"/>
        <end position="205"/>
    </location>
</feature>
<gene>
    <name evidence="10" type="ORF">Ga0061079_10471</name>
</gene>
<feature type="transmembrane region" description="Helical" evidence="8">
    <location>
        <begin position="261"/>
        <end position="282"/>
    </location>
</feature>
<evidence type="ECO:0000256" key="4">
    <source>
        <dbReference type="ARBA" id="ARBA00022679"/>
    </source>
</evidence>
<dbReference type="Pfam" id="PF13231">
    <property type="entry name" value="PMT_2"/>
    <property type="match status" value="1"/>
</dbReference>
<organism evidence="10 11">
    <name type="scientific">Apibacter mensalis</name>
    <dbReference type="NCBI Taxonomy" id="1586267"/>
    <lineage>
        <taxon>Bacteria</taxon>
        <taxon>Pseudomonadati</taxon>
        <taxon>Bacteroidota</taxon>
        <taxon>Flavobacteriia</taxon>
        <taxon>Flavobacteriales</taxon>
        <taxon>Weeksellaceae</taxon>
        <taxon>Apibacter</taxon>
    </lineage>
</organism>
<evidence type="ECO:0000256" key="3">
    <source>
        <dbReference type="ARBA" id="ARBA00022676"/>
    </source>
</evidence>
<dbReference type="AlphaFoldDB" id="A0A0X3ANY5"/>
<evidence type="ECO:0000256" key="5">
    <source>
        <dbReference type="ARBA" id="ARBA00022692"/>
    </source>
</evidence>
<feature type="transmembrane region" description="Helical" evidence="8">
    <location>
        <begin position="225"/>
        <end position="249"/>
    </location>
</feature>
<dbReference type="Proteomes" id="UP000182761">
    <property type="component" value="Unassembled WGS sequence"/>
</dbReference>
<evidence type="ECO:0000256" key="2">
    <source>
        <dbReference type="ARBA" id="ARBA00022475"/>
    </source>
</evidence>
<name>A0A0X3ANY5_9FLAO</name>
<dbReference type="InterPro" id="IPR038731">
    <property type="entry name" value="RgtA/B/C-like"/>
</dbReference>
<evidence type="ECO:0000313" key="10">
    <source>
        <dbReference type="EMBL" id="CVK15953.1"/>
    </source>
</evidence>
<dbReference type="GO" id="GO:0009103">
    <property type="term" value="P:lipopolysaccharide biosynthetic process"/>
    <property type="evidence" value="ECO:0007669"/>
    <property type="project" value="UniProtKB-ARBA"/>
</dbReference>
<dbReference type="PANTHER" id="PTHR33908:SF11">
    <property type="entry name" value="MEMBRANE PROTEIN"/>
    <property type="match status" value="1"/>
</dbReference>
<dbReference type="GO" id="GO:0005886">
    <property type="term" value="C:plasma membrane"/>
    <property type="evidence" value="ECO:0007669"/>
    <property type="project" value="UniProtKB-SubCell"/>
</dbReference>
<keyword evidence="3" id="KW-0328">Glycosyltransferase</keyword>
<feature type="transmembrane region" description="Helical" evidence="8">
    <location>
        <begin position="318"/>
        <end position="339"/>
    </location>
</feature>
<feature type="transmembrane region" description="Helical" evidence="8">
    <location>
        <begin position="12"/>
        <end position="31"/>
    </location>
</feature>
<evidence type="ECO:0000256" key="6">
    <source>
        <dbReference type="ARBA" id="ARBA00022989"/>
    </source>
</evidence>
<evidence type="ECO:0000256" key="1">
    <source>
        <dbReference type="ARBA" id="ARBA00004651"/>
    </source>
</evidence>
<proteinExistence type="predicted"/>
<keyword evidence="2" id="KW-1003">Cell membrane</keyword>
<reference evidence="10 11" key="1">
    <citation type="submission" date="2016-01" db="EMBL/GenBank/DDBJ databases">
        <authorList>
            <person name="McClelland M."/>
            <person name="Jain A."/>
            <person name="Saraogi P."/>
            <person name="Mendelson R."/>
            <person name="Westerman R."/>
            <person name="SanMiguel P."/>
            <person name="Csonka L."/>
        </authorList>
    </citation>
    <scope>NUCLEOTIDE SEQUENCE [LARGE SCALE GENOMIC DNA]</scope>
    <source>
        <strain evidence="10 11">R-53146</strain>
    </source>
</reference>
<sequence length="553" mass="65041">MKFKSTSKIQFVFIGILFLLNIFQSITLPLIDDEAYYWVWSNNLDFGYYDHPPMVALFIKAGYLLIKGTLGVRLMSILSCIGVYIIWIVILKPKTLKDNYLFIGLFGSVGFYQTLGFISTPDAPLLLFSSLFLWRWKTFTEKHNLINTLLLGTSMALTMYSKYQGALLIVFTLIPFLPSLLKNKWFYFSLLISLILYFPHLFWQYEHDWASIKYHFFERNKQKSFSYPFIKWILGILIIGNPLLIYFYGKSIFSRLDRNKPWIKSLQWVSFGGILFFSLFSFSRVIQPQWNLIIYIALIPLTYITFKGKNITWISRLSFTYIILLFIVRISLFFPAIIYRTPMYKLKQFVMNAEEVNEGIAIFERYQKAAAYNFYTQKTSYCLQVYTHRRSQYDIWNAEQKIQGKTITFFGLEEISPVFIKDEDGKNEYFKTVDDFHSYSEIKCEVQPTTLSSEDTSQTIDVKWINPYSKEISLGKKTNQEIFFLFVKNKTFEQEYIITINDNIILPANKTVENTLYIDVSQISPGDYKIYLILKPYGISGKIISNEMNLHIL</sequence>
<dbReference type="GO" id="GO:0016763">
    <property type="term" value="F:pentosyltransferase activity"/>
    <property type="evidence" value="ECO:0007669"/>
    <property type="project" value="TreeGrafter"/>
</dbReference>
<dbReference type="OrthoDB" id="9813729at2"/>
<feature type="transmembrane region" description="Helical" evidence="8">
    <location>
        <begin position="288"/>
        <end position="306"/>
    </location>
</feature>
<feature type="transmembrane region" description="Helical" evidence="8">
    <location>
        <begin position="160"/>
        <end position="178"/>
    </location>
</feature>
<feature type="transmembrane region" description="Helical" evidence="8">
    <location>
        <begin position="70"/>
        <end position="91"/>
    </location>
</feature>
<dbReference type="EMBL" id="FCOR01000004">
    <property type="protein sequence ID" value="CVK15953.1"/>
    <property type="molecule type" value="Genomic_DNA"/>
</dbReference>
<feature type="transmembrane region" description="Helical" evidence="8">
    <location>
        <begin position="100"/>
        <end position="118"/>
    </location>
</feature>
<keyword evidence="6 8" id="KW-1133">Transmembrane helix</keyword>
<keyword evidence="7 8" id="KW-0472">Membrane</keyword>
<dbReference type="InterPro" id="IPR050297">
    <property type="entry name" value="LipidA_mod_glycosyltrf_83"/>
</dbReference>
<protein>
    <submittedName>
        <fullName evidence="10">4-amino-4-deoxy-L-arabinose transferase</fullName>
    </submittedName>
</protein>
<accession>A0A0X3ANY5</accession>
<dbReference type="RefSeq" id="WP_055425170.1">
    <property type="nucleotide sequence ID" value="NZ_FCOR01000004.1"/>
</dbReference>
<dbReference type="STRING" id="1586267.GCA_001418685_00790"/>